<dbReference type="AlphaFoldDB" id="G0USY4"/>
<gene>
    <name evidence="2" type="ORF">TCIL3000_8_7260</name>
</gene>
<dbReference type="VEuPathDB" id="TriTrypDB:TcIL3000_8_7260"/>
<feature type="transmembrane region" description="Helical" evidence="1">
    <location>
        <begin position="71"/>
        <end position="92"/>
    </location>
</feature>
<protein>
    <submittedName>
        <fullName evidence="2">Uncharacterized protein</fullName>
    </submittedName>
</protein>
<name>G0USY4_TRYCI</name>
<accession>G0USY4</accession>
<proteinExistence type="predicted"/>
<dbReference type="EMBL" id="HE575321">
    <property type="protein sequence ID" value="CCC92497.1"/>
    <property type="molecule type" value="Genomic_DNA"/>
</dbReference>
<organism evidence="2">
    <name type="scientific">Trypanosoma congolense (strain IL3000)</name>
    <dbReference type="NCBI Taxonomy" id="1068625"/>
    <lineage>
        <taxon>Eukaryota</taxon>
        <taxon>Discoba</taxon>
        <taxon>Euglenozoa</taxon>
        <taxon>Kinetoplastea</taxon>
        <taxon>Metakinetoplastina</taxon>
        <taxon>Trypanosomatida</taxon>
        <taxon>Trypanosomatidae</taxon>
        <taxon>Trypanosoma</taxon>
        <taxon>Nannomonas</taxon>
    </lineage>
</organism>
<sequence>MDVISVNKVTEFCPVVQMNVAAQQQCCVTSVSRAVVPRAVQLLEVLREGHHLLCVNKHAYDIRRFHMPNGVYILLHCPCVVAFADEVIAIVLFDLEQLLVLRPALVLCGLGAACDALRDFVAFLLEQLLQPFLQRNFLKPHDLVGDGRFRTISPISCTSARFLAPRWFATEN</sequence>
<reference evidence="2" key="1">
    <citation type="journal article" date="2012" name="Proc. Natl. Acad. Sci. U.S.A.">
        <title>Antigenic diversity is generated by distinct evolutionary mechanisms in African trypanosome species.</title>
        <authorList>
            <person name="Jackson A.P."/>
            <person name="Berry A."/>
            <person name="Aslett M."/>
            <person name="Allison H.C."/>
            <person name="Burton P."/>
            <person name="Vavrova-Anderson J."/>
            <person name="Brown R."/>
            <person name="Browne H."/>
            <person name="Corton N."/>
            <person name="Hauser H."/>
            <person name="Gamble J."/>
            <person name="Gilderthorp R."/>
            <person name="Marcello L."/>
            <person name="McQuillan J."/>
            <person name="Otto T.D."/>
            <person name="Quail M.A."/>
            <person name="Sanders M.J."/>
            <person name="van Tonder A."/>
            <person name="Ginger M.L."/>
            <person name="Field M.C."/>
            <person name="Barry J.D."/>
            <person name="Hertz-Fowler C."/>
            <person name="Berriman M."/>
        </authorList>
    </citation>
    <scope>NUCLEOTIDE SEQUENCE</scope>
    <source>
        <strain evidence="2">IL3000</strain>
    </source>
</reference>
<keyword evidence="1" id="KW-1133">Transmembrane helix</keyword>
<keyword evidence="1" id="KW-0472">Membrane</keyword>
<keyword evidence="1" id="KW-0812">Transmembrane</keyword>
<evidence type="ECO:0000313" key="2">
    <source>
        <dbReference type="EMBL" id="CCC92497.1"/>
    </source>
</evidence>
<evidence type="ECO:0000256" key="1">
    <source>
        <dbReference type="SAM" id="Phobius"/>
    </source>
</evidence>